<keyword evidence="1" id="KW-0732">Signal</keyword>
<evidence type="ECO:0008006" key="4">
    <source>
        <dbReference type="Google" id="ProtNLM"/>
    </source>
</evidence>
<accession>A0A0F5J7K1</accession>
<evidence type="ECO:0000256" key="1">
    <source>
        <dbReference type="SAM" id="SignalP"/>
    </source>
</evidence>
<protein>
    <recommendedName>
        <fullName evidence="4">DUF1735 domain-containing protein</fullName>
    </recommendedName>
</protein>
<sequence length="261" mass="28492">MKSNIFKSLSLLILMAMAFVGCSEHDGVVYSGDSAVYAFAGATQKVEMLATDGNKIVVPVYRGTTQGTSTLELTFTPAEGTEELFTLENPTLTFEDGKSVAEAVITYKDINLLGVTDQYVLTLGFDEAKASPTNVNSITVKAQRKLTFNSIGTGTFTSNIFGESWPQVIEKAVEADVYRLPDCYVEGYPIIFSTDANGEIDNIAIQETGYKDDTYGMTSLYCTGTEKVGNKYNISAFFVVYLNGKLAQYTNEAVEILEFPE</sequence>
<dbReference type="Proteomes" id="UP000033047">
    <property type="component" value="Unassembled WGS sequence"/>
</dbReference>
<feature type="chain" id="PRO_5002489722" description="DUF1735 domain-containing protein" evidence="1">
    <location>
        <begin position="19"/>
        <end position="261"/>
    </location>
</feature>
<dbReference type="PROSITE" id="PS51257">
    <property type="entry name" value="PROKAR_LIPOPROTEIN"/>
    <property type="match status" value="1"/>
</dbReference>
<reference evidence="2 3" key="1">
    <citation type="submission" date="2013-04" db="EMBL/GenBank/DDBJ databases">
        <title>The Genome Sequence of Parabacteroides goldsteinii DSM 19448.</title>
        <authorList>
            <consortium name="The Broad Institute Genomics Platform"/>
            <person name="Earl A."/>
            <person name="Ward D."/>
            <person name="Feldgarden M."/>
            <person name="Gevers D."/>
            <person name="Martens E."/>
            <person name="Sakamoto M."/>
            <person name="Benno Y."/>
            <person name="Song Y."/>
            <person name="Liu C."/>
            <person name="Lee J."/>
            <person name="Bolanos M."/>
            <person name="Vaisanen M.L."/>
            <person name="Finegold S.M."/>
            <person name="Walker B."/>
            <person name="Young S."/>
            <person name="Zeng Q."/>
            <person name="Gargeya S."/>
            <person name="Fitzgerald M."/>
            <person name="Haas B."/>
            <person name="Abouelleil A."/>
            <person name="Allen A.W."/>
            <person name="Alvarado L."/>
            <person name="Arachchi H.M."/>
            <person name="Berlin A.M."/>
            <person name="Chapman S.B."/>
            <person name="Gainer-Dewar J."/>
            <person name="Goldberg J."/>
            <person name="Griggs A."/>
            <person name="Gujja S."/>
            <person name="Hansen M."/>
            <person name="Howarth C."/>
            <person name="Imamovic A."/>
            <person name="Ireland A."/>
            <person name="Larimer J."/>
            <person name="McCowan C."/>
            <person name="Murphy C."/>
            <person name="Pearson M."/>
            <person name="Poon T.W."/>
            <person name="Priest M."/>
            <person name="Roberts A."/>
            <person name="Saif S."/>
            <person name="Shea T."/>
            <person name="Sisk P."/>
            <person name="Sykes S."/>
            <person name="Wortman J."/>
            <person name="Nusbaum C."/>
            <person name="Birren B."/>
        </authorList>
    </citation>
    <scope>NUCLEOTIDE SEQUENCE [LARGE SCALE GENOMIC DNA]</scope>
    <source>
        <strain evidence="2 3">DSM 19448</strain>
    </source>
</reference>
<dbReference type="EMBL" id="AQHV01000014">
    <property type="protein sequence ID" value="KKB53387.1"/>
    <property type="molecule type" value="Genomic_DNA"/>
</dbReference>
<evidence type="ECO:0000313" key="2">
    <source>
        <dbReference type="EMBL" id="KKB53387.1"/>
    </source>
</evidence>
<name>A0A0F5J7K1_9BACT</name>
<gene>
    <name evidence="2" type="ORF">HMPREF1535_02928</name>
</gene>
<dbReference type="RefSeq" id="WP_010800003.1">
    <property type="nucleotide sequence ID" value="NZ_KQ033913.1"/>
</dbReference>
<dbReference type="AlphaFoldDB" id="A0A0F5J7K1"/>
<proteinExistence type="predicted"/>
<organism evidence="2 3">
    <name type="scientific">Parabacteroides goldsteinii DSM 19448 = WAL 12034</name>
    <dbReference type="NCBI Taxonomy" id="927665"/>
    <lineage>
        <taxon>Bacteria</taxon>
        <taxon>Pseudomonadati</taxon>
        <taxon>Bacteroidota</taxon>
        <taxon>Bacteroidia</taxon>
        <taxon>Bacteroidales</taxon>
        <taxon>Tannerellaceae</taxon>
        <taxon>Parabacteroides</taxon>
    </lineage>
</organism>
<dbReference type="PATRIC" id="fig|927665.4.peg.3004"/>
<dbReference type="STRING" id="927665.HMPREF1535_02928"/>
<dbReference type="HOGENOM" id="CLU_091977_0_0_10"/>
<feature type="signal peptide" evidence="1">
    <location>
        <begin position="1"/>
        <end position="18"/>
    </location>
</feature>
<evidence type="ECO:0000313" key="3">
    <source>
        <dbReference type="Proteomes" id="UP000033047"/>
    </source>
</evidence>
<comment type="caution">
    <text evidence="2">The sequence shown here is derived from an EMBL/GenBank/DDBJ whole genome shotgun (WGS) entry which is preliminary data.</text>
</comment>